<dbReference type="EC" id="6.3.2.2" evidence="1"/>
<evidence type="ECO:0000313" key="1">
    <source>
        <dbReference type="EMBL" id="QGR03086.1"/>
    </source>
</evidence>
<dbReference type="EMBL" id="CP033455">
    <property type="protein sequence ID" value="QGR03086.1"/>
    <property type="molecule type" value="Genomic_DNA"/>
</dbReference>
<reference evidence="1 2" key="1">
    <citation type="submission" date="2018-10" db="EMBL/GenBank/DDBJ databases">
        <title>Propagation and draft genome sequences of three atypical Erhlichia ruminantium isolates.</title>
        <authorList>
            <person name="Liebenberg J."/>
            <person name="Steyn H."/>
            <person name="Josemans A."/>
            <person name="Zweygarth E."/>
        </authorList>
    </citation>
    <scope>NUCLEOTIDE SEQUENCE [LARGE SCALE GENOMIC DNA]</scope>
    <source>
        <strain evidence="1 2">Omatjenne</strain>
    </source>
</reference>
<proteinExistence type="predicted"/>
<dbReference type="NCBIfam" id="TIGR02049">
    <property type="entry name" value="gshA_ferroox"/>
    <property type="match status" value="1"/>
</dbReference>
<keyword evidence="2" id="KW-1185">Reference proteome</keyword>
<dbReference type="Pfam" id="PF08886">
    <property type="entry name" value="GshA"/>
    <property type="match status" value="1"/>
</dbReference>
<dbReference type="InterPro" id="IPR011718">
    <property type="entry name" value="GshA"/>
</dbReference>
<evidence type="ECO:0000313" key="2">
    <source>
        <dbReference type="Proteomes" id="UP000422822"/>
    </source>
</evidence>
<dbReference type="GO" id="GO:0004357">
    <property type="term" value="F:glutamate-cysteine ligase activity"/>
    <property type="evidence" value="ECO:0007669"/>
    <property type="project" value="UniProtKB-EC"/>
</dbReference>
<dbReference type="InterPro" id="IPR042520">
    <property type="entry name" value="GshA_N"/>
</dbReference>
<keyword evidence="1" id="KW-0436">Ligase</keyword>
<organism evidence="1 2">
    <name type="scientific">Ehrlichia ruminantium</name>
    <name type="common">heartwater rickettsia</name>
    <name type="synonym">Cowdria ruminantium</name>
    <dbReference type="NCBI Taxonomy" id="779"/>
    <lineage>
        <taxon>Bacteria</taxon>
        <taxon>Pseudomonadati</taxon>
        <taxon>Pseudomonadota</taxon>
        <taxon>Alphaproteobacteria</taxon>
        <taxon>Rickettsiales</taxon>
        <taxon>Anaplasmataceae</taxon>
        <taxon>Ehrlichia</taxon>
    </lineage>
</organism>
<dbReference type="RefSeq" id="WP_158406251.1">
    <property type="nucleotide sequence ID" value="NZ_CP033455.1"/>
</dbReference>
<dbReference type="Proteomes" id="UP000422822">
    <property type="component" value="Chromosome"/>
</dbReference>
<dbReference type="AlphaFoldDB" id="A0AAE6UJ97"/>
<name>A0AAE6UJ97_EHRRU</name>
<gene>
    <name evidence="1" type="primary">gshA</name>
    <name evidence="1" type="ORF">EDL80_00425</name>
</gene>
<accession>A0AAE6UJ97</accession>
<protein>
    <submittedName>
        <fullName evidence="1">Glutamate--cysteine ligase</fullName>
        <ecNumber evidence="1">6.3.2.2</ecNumber>
    </submittedName>
</protein>
<dbReference type="Gene3D" id="3.40.50.11280">
    <property type="entry name" value="Glutamate-cysteine ligase, N-terminal domain"/>
    <property type="match status" value="1"/>
</dbReference>
<sequence>MTKIIDTLSGILKKRKLDIENWFLNKFNKYPGVLNVSVDLRVSEYKIAPVDTNVFPAGYNNFSEKSQIYTAKLLKQYIMRHLNCNKILIVGESHTRNIKYIDSLITLKNIVSSAGFIVEIGVCDTDQNVQLVSSNGITVDSLCLTNYDGTLRAGCGFIPDLILVNNDLTAGIPDVLQNLKYQSIMPSLSLGWHNRSKFNHFSIYQKLSTEFCDTFGVDPWLISTLFSDCDNVCFLSGHGIEDIAGKVDIMISKIRSKFRLYSITEEPYVFVKADNGTYGMGIVVAYCGDDILKLNKKNRNKMKRIKDRKIVERVIIQEGIMTEELFNGCAAEPLVYFIGDTPSCYLYRYNAIKDKFSNLNSVGCDFIDVSFKGQDDKMFCWSLIAKIAALAAAAEAEVSVNNCVEV</sequence>